<evidence type="ECO:0000313" key="2">
    <source>
        <dbReference type="EMBL" id="KGN61715.1"/>
    </source>
</evidence>
<accession>A0A0A0LIG9</accession>
<gene>
    <name evidence="2" type="ORF">Csa_2G231965</name>
</gene>
<dbReference type="Proteomes" id="UP000029981">
    <property type="component" value="Chromosome 2"/>
</dbReference>
<reference evidence="2 3" key="1">
    <citation type="journal article" date="2009" name="Nat. Genet.">
        <title>The genome of the cucumber, Cucumis sativus L.</title>
        <authorList>
            <person name="Huang S."/>
            <person name="Li R."/>
            <person name="Zhang Z."/>
            <person name="Li L."/>
            <person name="Gu X."/>
            <person name="Fan W."/>
            <person name="Lucas W.J."/>
            <person name="Wang X."/>
            <person name="Xie B."/>
            <person name="Ni P."/>
            <person name="Ren Y."/>
            <person name="Zhu H."/>
            <person name="Li J."/>
            <person name="Lin K."/>
            <person name="Jin W."/>
            <person name="Fei Z."/>
            <person name="Li G."/>
            <person name="Staub J."/>
            <person name="Kilian A."/>
            <person name="van der Vossen E.A."/>
            <person name="Wu Y."/>
            <person name="Guo J."/>
            <person name="He J."/>
            <person name="Jia Z."/>
            <person name="Ren Y."/>
            <person name="Tian G."/>
            <person name="Lu Y."/>
            <person name="Ruan J."/>
            <person name="Qian W."/>
            <person name="Wang M."/>
            <person name="Huang Q."/>
            <person name="Li B."/>
            <person name="Xuan Z."/>
            <person name="Cao J."/>
            <person name="Asan"/>
            <person name="Wu Z."/>
            <person name="Zhang J."/>
            <person name="Cai Q."/>
            <person name="Bai Y."/>
            <person name="Zhao B."/>
            <person name="Han Y."/>
            <person name="Li Y."/>
            <person name="Li X."/>
            <person name="Wang S."/>
            <person name="Shi Q."/>
            <person name="Liu S."/>
            <person name="Cho W.K."/>
            <person name="Kim J.Y."/>
            <person name="Xu Y."/>
            <person name="Heller-Uszynska K."/>
            <person name="Miao H."/>
            <person name="Cheng Z."/>
            <person name="Zhang S."/>
            <person name="Wu J."/>
            <person name="Yang Y."/>
            <person name="Kang H."/>
            <person name="Li M."/>
            <person name="Liang H."/>
            <person name="Ren X."/>
            <person name="Shi Z."/>
            <person name="Wen M."/>
            <person name="Jian M."/>
            <person name="Yang H."/>
            <person name="Zhang G."/>
            <person name="Yang Z."/>
            <person name="Chen R."/>
            <person name="Liu S."/>
            <person name="Li J."/>
            <person name="Ma L."/>
            <person name="Liu H."/>
            <person name="Zhou Y."/>
            <person name="Zhao J."/>
            <person name="Fang X."/>
            <person name="Li G."/>
            <person name="Fang L."/>
            <person name="Li Y."/>
            <person name="Liu D."/>
            <person name="Zheng H."/>
            <person name="Zhang Y."/>
            <person name="Qin N."/>
            <person name="Li Z."/>
            <person name="Yang G."/>
            <person name="Yang S."/>
            <person name="Bolund L."/>
            <person name="Kristiansen K."/>
            <person name="Zheng H."/>
            <person name="Li S."/>
            <person name="Zhang X."/>
            <person name="Yang H."/>
            <person name="Wang J."/>
            <person name="Sun R."/>
            <person name="Zhang B."/>
            <person name="Jiang S."/>
            <person name="Wang J."/>
            <person name="Du Y."/>
            <person name="Li S."/>
        </authorList>
    </citation>
    <scope>NUCLEOTIDE SEQUENCE [LARGE SCALE GENOMIC DNA]</scope>
    <source>
        <strain evidence="3">cv. 9930</strain>
    </source>
</reference>
<feature type="region of interest" description="Disordered" evidence="1">
    <location>
        <begin position="1"/>
        <end position="48"/>
    </location>
</feature>
<reference evidence="2 3" key="3">
    <citation type="journal article" date="2010" name="BMC Genomics">
        <title>Transcriptome sequencing and comparative analysis of cucumber flowers with different sex types.</title>
        <authorList>
            <person name="Guo S."/>
            <person name="Zheng Y."/>
            <person name="Joung J.G."/>
            <person name="Liu S."/>
            <person name="Zhang Z."/>
            <person name="Crasta O.R."/>
            <person name="Sobral B.W."/>
            <person name="Xu Y."/>
            <person name="Huang S."/>
            <person name="Fei Z."/>
        </authorList>
    </citation>
    <scope>NUCLEOTIDE SEQUENCE [LARGE SCALE GENOMIC DNA]</scope>
    <source>
        <strain evidence="3">cv. 9930</strain>
    </source>
</reference>
<proteinExistence type="predicted"/>
<evidence type="ECO:0000313" key="3">
    <source>
        <dbReference type="Proteomes" id="UP000029981"/>
    </source>
</evidence>
<dbReference type="AlphaFoldDB" id="A0A0A0LIG9"/>
<reference evidence="2 3" key="2">
    <citation type="journal article" date="2009" name="PLoS ONE">
        <title>An integrated genetic and cytogenetic map of the cucumber genome.</title>
        <authorList>
            <person name="Ren Y."/>
            <person name="Zhang Z."/>
            <person name="Liu J."/>
            <person name="Staub J.E."/>
            <person name="Han Y."/>
            <person name="Cheng Z."/>
            <person name="Li X."/>
            <person name="Lu J."/>
            <person name="Miao H."/>
            <person name="Kang H."/>
            <person name="Xie B."/>
            <person name="Gu X."/>
            <person name="Wang X."/>
            <person name="Du Y."/>
            <person name="Jin W."/>
            <person name="Huang S."/>
        </authorList>
    </citation>
    <scope>NUCLEOTIDE SEQUENCE [LARGE SCALE GENOMIC DNA]</scope>
    <source>
        <strain evidence="3">cv. 9930</strain>
    </source>
</reference>
<reference evidence="2 3" key="4">
    <citation type="journal article" date="2011" name="BMC Genomics">
        <title>RNA-Seq improves annotation of protein-coding genes in the cucumber genome.</title>
        <authorList>
            <person name="Li Z."/>
            <person name="Zhang Z."/>
            <person name="Yan P."/>
            <person name="Huang S."/>
            <person name="Fei Z."/>
            <person name="Lin K."/>
        </authorList>
    </citation>
    <scope>NUCLEOTIDE SEQUENCE [LARGE SCALE GENOMIC DNA]</scope>
    <source>
        <strain evidence="3">cv. 9930</strain>
    </source>
</reference>
<name>A0A0A0LIG9_CUCSA</name>
<dbReference type="Gramene" id="KGN61715">
    <property type="protein sequence ID" value="KGN61715"/>
    <property type="gene ID" value="Csa_2G231965"/>
</dbReference>
<keyword evidence="3" id="KW-1185">Reference proteome</keyword>
<dbReference type="EMBL" id="CM002923">
    <property type="protein sequence ID" value="KGN61715.1"/>
    <property type="molecule type" value="Genomic_DNA"/>
</dbReference>
<feature type="compositionally biased region" description="Low complexity" evidence="1">
    <location>
        <begin position="1"/>
        <end position="15"/>
    </location>
</feature>
<evidence type="ECO:0000256" key="1">
    <source>
        <dbReference type="SAM" id="MobiDB-lite"/>
    </source>
</evidence>
<sequence>MRYISSSSESSSSKSLLQTNVEVPELDSKEPTETPTHPHVHTFDSPCPENKDRLHAPMKTKQFSKCLKVIPTKIGKRKLSPKIPFVSIDGISFHHEESAQRWKYVIQRRIDDEVNISNKHHSYISVTELIIKVGLCKTIANIGPFYSRLIRKFIVNLSSCFNDPSSSAYQLIHIRGSQFKISQSVINGFLGNDTSSDSSVTQPSNEELASSFLWWHSIHNSQDALGSNPKTLSLSYRLFQGSHVPNIKHTIQPSREAPELRALSTSINMLADRIVEMDSLIRYLKTIIPSTSSASQSRE</sequence>
<evidence type="ECO:0008006" key="4">
    <source>
        <dbReference type="Google" id="ProtNLM"/>
    </source>
</evidence>
<protein>
    <recommendedName>
        <fullName evidence="4">Envelope-like protein</fullName>
    </recommendedName>
</protein>
<organism evidence="2 3">
    <name type="scientific">Cucumis sativus</name>
    <name type="common">Cucumber</name>
    <dbReference type="NCBI Taxonomy" id="3659"/>
    <lineage>
        <taxon>Eukaryota</taxon>
        <taxon>Viridiplantae</taxon>
        <taxon>Streptophyta</taxon>
        <taxon>Embryophyta</taxon>
        <taxon>Tracheophyta</taxon>
        <taxon>Spermatophyta</taxon>
        <taxon>Magnoliopsida</taxon>
        <taxon>eudicotyledons</taxon>
        <taxon>Gunneridae</taxon>
        <taxon>Pentapetalae</taxon>
        <taxon>rosids</taxon>
        <taxon>fabids</taxon>
        <taxon>Cucurbitales</taxon>
        <taxon>Cucurbitaceae</taxon>
        <taxon>Benincaseae</taxon>
        <taxon>Cucumis</taxon>
    </lineage>
</organism>